<evidence type="ECO:0000256" key="4">
    <source>
        <dbReference type="ARBA" id="ARBA00034868"/>
    </source>
</evidence>
<dbReference type="PANTHER" id="PTHR11829:SF411">
    <property type="entry name" value="FORKHEAD BOX PROTEIN L2"/>
    <property type="match status" value="1"/>
</dbReference>
<dbReference type="SMART" id="SM00339">
    <property type="entry name" value="FH"/>
    <property type="match status" value="1"/>
</dbReference>
<dbReference type="PRINTS" id="PR00053">
    <property type="entry name" value="FORKHEAD"/>
</dbReference>
<keyword evidence="3 5" id="KW-0539">Nucleus</keyword>
<dbReference type="Gene3D" id="1.10.10.10">
    <property type="entry name" value="Winged helix-like DNA-binding domain superfamily/Winged helix DNA-binding domain"/>
    <property type="match status" value="1"/>
</dbReference>
<dbReference type="AlphaFoldDB" id="A0A5S9HXL3"/>
<accession>A0A5S9HXL3</accession>
<feature type="region of interest" description="Disordered" evidence="6">
    <location>
        <begin position="203"/>
        <end position="254"/>
    </location>
</feature>
<evidence type="ECO:0000256" key="2">
    <source>
        <dbReference type="ARBA" id="ARBA00023125"/>
    </source>
</evidence>
<dbReference type="SUPFAM" id="SSF46785">
    <property type="entry name" value="Winged helix' DNA-binding domain"/>
    <property type="match status" value="1"/>
</dbReference>
<evidence type="ECO:0000256" key="5">
    <source>
        <dbReference type="PROSITE-ProRule" id="PRU00089"/>
    </source>
</evidence>
<evidence type="ECO:0000313" key="8">
    <source>
        <dbReference type="EMBL" id="BBI15922.1"/>
    </source>
</evidence>
<evidence type="ECO:0000256" key="3">
    <source>
        <dbReference type="ARBA" id="ARBA00023242"/>
    </source>
</evidence>
<feature type="domain" description="Fork-head" evidence="7">
    <location>
        <begin position="16"/>
        <end position="110"/>
    </location>
</feature>
<name>A0A5S9HXL3_CHICK</name>
<dbReference type="PROSITE" id="PS50039">
    <property type="entry name" value="FORK_HEAD_3"/>
    <property type="match status" value="1"/>
</dbReference>
<gene>
    <name evidence="8" type="primary">foxL3</name>
</gene>
<protein>
    <recommendedName>
        <fullName evidence="4">Forkhead box protein G1</fullName>
    </recommendedName>
</protein>
<reference evidence="8" key="1">
    <citation type="journal article" date="2019" name="Dev. Dyn.">
        <title>Comparison of sex determination mechanism of germ cells between birds and fish: Cloning and expression analyses of chicken forkhead box L3-like gene.</title>
        <authorList>
            <person name="Ichikawa K."/>
            <person name="Ezaki R."/>
            <person name="Furusawa S."/>
            <person name="Horiuchi H."/>
        </authorList>
    </citation>
    <scope>NUCLEOTIDE SEQUENCE</scope>
    <source>
        <tissue evidence="8">Left gonad</tissue>
    </source>
</reference>
<dbReference type="InterPro" id="IPR030456">
    <property type="entry name" value="TF_fork_head_CS_2"/>
</dbReference>
<dbReference type="PROSITE" id="PS00658">
    <property type="entry name" value="FORK_HEAD_2"/>
    <property type="match status" value="1"/>
</dbReference>
<dbReference type="GO" id="GO:0005634">
    <property type="term" value="C:nucleus"/>
    <property type="evidence" value="ECO:0007669"/>
    <property type="project" value="UniProtKB-SubCell"/>
</dbReference>
<dbReference type="EMBL" id="LC455571">
    <property type="protein sequence ID" value="BBI15922.1"/>
    <property type="molecule type" value="mRNA"/>
</dbReference>
<dbReference type="VEuPathDB" id="HostDB:LOC112530140"/>
<dbReference type="InterPro" id="IPR036388">
    <property type="entry name" value="WH-like_DNA-bd_sf"/>
</dbReference>
<dbReference type="InterPro" id="IPR050211">
    <property type="entry name" value="FOX_domain-containing"/>
</dbReference>
<dbReference type="Pfam" id="PF00250">
    <property type="entry name" value="Forkhead"/>
    <property type="match status" value="1"/>
</dbReference>
<evidence type="ECO:0000256" key="6">
    <source>
        <dbReference type="SAM" id="MobiDB-lite"/>
    </source>
</evidence>
<keyword evidence="2 5" id="KW-0238">DNA-binding</keyword>
<dbReference type="PANTHER" id="PTHR11829">
    <property type="entry name" value="FORKHEAD BOX PROTEIN"/>
    <property type="match status" value="1"/>
</dbReference>
<dbReference type="GO" id="GO:0003700">
    <property type="term" value="F:DNA-binding transcription factor activity"/>
    <property type="evidence" value="ECO:0007669"/>
    <property type="project" value="InterPro"/>
</dbReference>
<sequence length="254" mass="27092">MGDEAQLPSGSPALQKPPYTYAALIAMAIRASPEQRLPLSGIYSYVAGRFPYYRRGSKGWQNSIRHNLSLNPCFLRLPRRSGAPHRGGEWALDPAFQHAFPGGDYCRRRRRSNLPPPPLPGCPCGARPALPRGCRCSVLPSWSPPCCPGCQQALPSWSTPCCPGAQQALLTWSPSYFPGCQQAPPAWSPPCCPESLQALPAWSPGPPPALPAGSSASPPLQPVWPLPSVAAAAQCPPEPGSRRPLASSRAPVLP</sequence>
<proteinExistence type="evidence at transcript level"/>
<dbReference type="GO" id="GO:0043565">
    <property type="term" value="F:sequence-specific DNA binding"/>
    <property type="evidence" value="ECO:0007669"/>
    <property type="project" value="InterPro"/>
</dbReference>
<dbReference type="FunFam" id="1.10.10.10:FF:000135">
    <property type="entry name" value="forkhead box protein G1"/>
    <property type="match status" value="1"/>
</dbReference>
<evidence type="ECO:0000256" key="1">
    <source>
        <dbReference type="ARBA" id="ARBA00004123"/>
    </source>
</evidence>
<evidence type="ECO:0000259" key="7">
    <source>
        <dbReference type="PROSITE" id="PS50039"/>
    </source>
</evidence>
<dbReference type="InterPro" id="IPR001766">
    <property type="entry name" value="Fork_head_dom"/>
</dbReference>
<organism evidence="8">
    <name type="scientific">Gallus gallus</name>
    <name type="common">Chicken</name>
    <dbReference type="NCBI Taxonomy" id="9031"/>
    <lineage>
        <taxon>Eukaryota</taxon>
        <taxon>Metazoa</taxon>
        <taxon>Chordata</taxon>
        <taxon>Craniata</taxon>
        <taxon>Vertebrata</taxon>
        <taxon>Euteleostomi</taxon>
        <taxon>Archelosauria</taxon>
        <taxon>Archosauria</taxon>
        <taxon>Dinosauria</taxon>
        <taxon>Saurischia</taxon>
        <taxon>Theropoda</taxon>
        <taxon>Coelurosauria</taxon>
        <taxon>Aves</taxon>
        <taxon>Neognathae</taxon>
        <taxon>Galloanserae</taxon>
        <taxon>Galliformes</taxon>
        <taxon>Phasianidae</taxon>
        <taxon>Phasianinae</taxon>
        <taxon>Gallus</taxon>
    </lineage>
</organism>
<dbReference type="InterPro" id="IPR036390">
    <property type="entry name" value="WH_DNA-bd_sf"/>
</dbReference>
<comment type="subcellular location">
    <subcellularLocation>
        <location evidence="1 5">Nucleus</location>
    </subcellularLocation>
</comment>
<feature type="DNA-binding region" description="Fork-head" evidence="5">
    <location>
        <begin position="16"/>
        <end position="110"/>
    </location>
</feature>